<accession>A0ABR2CG50</accession>
<dbReference type="Proteomes" id="UP001472677">
    <property type="component" value="Unassembled WGS sequence"/>
</dbReference>
<evidence type="ECO:0000313" key="2">
    <source>
        <dbReference type="Proteomes" id="UP001472677"/>
    </source>
</evidence>
<dbReference type="SUPFAM" id="SSF81383">
    <property type="entry name" value="F-box domain"/>
    <property type="match status" value="1"/>
</dbReference>
<evidence type="ECO:0008006" key="3">
    <source>
        <dbReference type="Google" id="ProtNLM"/>
    </source>
</evidence>
<reference evidence="1 2" key="1">
    <citation type="journal article" date="2024" name="G3 (Bethesda)">
        <title>Genome assembly of Hibiscus sabdariffa L. provides insights into metabolisms of medicinal natural products.</title>
        <authorList>
            <person name="Kim T."/>
        </authorList>
    </citation>
    <scope>NUCLEOTIDE SEQUENCE [LARGE SCALE GENOMIC DNA]</scope>
    <source>
        <strain evidence="1">TK-2024</strain>
        <tissue evidence="1">Old leaves</tissue>
    </source>
</reference>
<dbReference type="InterPro" id="IPR036047">
    <property type="entry name" value="F-box-like_dom_sf"/>
</dbReference>
<evidence type="ECO:0000313" key="1">
    <source>
        <dbReference type="EMBL" id="KAK8518490.1"/>
    </source>
</evidence>
<dbReference type="EMBL" id="JBBPBM010000053">
    <property type="protein sequence ID" value="KAK8518490.1"/>
    <property type="molecule type" value="Genomic_DNA"/>
</dbReference>
<name>A0ABR2CG50_9ROSI</name>
<comment type="caution">
    <text evidence="1">The sequence shown here is derived from an EMBL/GenBank/DDBJ whole genome shotgun (WGS) entry which is preliminary data.</text>
</comment>
<protein>
    <recommendedName>
        <fullName evidence="3">F-box domain-containing protein</fullName>
    </recommendedName>
</protein>
<organism evidence="1 2">
    <name type="scientific">Hibiscus sabdariffa</name>
    <name type="common">roselle</name>
    <dbReference type="NCBI Taxonomy" id="183260"/>
    <lineage>
        <taxon>Eukaryota</taxon>
        <taxon>Viridiplantae</taxon>
        <taxon>Streptophyta</taxon>
        <taxon>Embryophyta</taxon>
        <taxon>Tracheophyta</taxon>
        <taxon>Spermatophyta</taxon>
        <taxon>Magnoliopsida</taxon>
        <taxon>eudicotyledons</taxon>
        <taxon>Gunneridae</taxon>
        <taxon>Pentapetalae</taxon>
        <taxon>rosids</taxon>
        <taxon>malvids</taxon>
        <taxon>Malvales</taxon>
        <taxon>Malvaceae</taxon>
        <taxon>Malvoideae</taxon>
        <taxon>Hibiscus</taxon>
    </lineage>
</organism>
<sequence length="86" mass="9694">MDSSKCTQDALIGIVSRLPAASLMRFQAVAKCFASLVHDRHFVKLHLQKRSKYIMLRTLMLGQQGSHFLLLPLSKVQGEDPPMKEV</sequence>
<keyword evidence="2" id="KW-1185">Reference proteome</keyword>
<gene>
    <name evidence="1" type="ORF">V6N12_017637</name>
</gene>
<proteinExistence type="predicted"/>